<evidence type="ECO:0008006" key="4">
    <source>
        <dbReference type="Google" id="ProtNLM"/>
    </source>
</evidence>
<keyword evidence="1" id="KW-0812">Transmembrane</keyword>
<feature type="transmembrane region" description="Helical" evidence="1">
    <location>
        <begin position="34"/>
        <end position="55"/>
    </location>
</feature>
<dbReference type="Proteomes" id="UP000194218">
    <property type="component" value="Chromosome"/>
</dbReference>
<keyword evidence="1" id="KW-0472">Membrane</keyword>
<dbReference type="EMBL" id="CP021121">
    <property type="protein sequence ID" value="ARQ68165.1"/>
    <property type="molecule type" value="Genomic_DNA"/>
</dbReference>
<keyword evidence="1" id="KW-1133">Transmembrane helix</keyword>
<evidence type="ECO:0000256" key="1">
    <source>
        <dbReference type="SAM" id="Phobius"/>
    </source>
</evidence>
<keyword evidence="3" id="KW-1185">Reference proteome</keyword>
<protein>
    <recommendedName>
        <fullName evidence="4">Tetratricopeptide repeat protein</fullName>
    </recommendedName>
</protein>
<organism evidence="2 3">
    <name type="scientific">Streptomyces marincola</name>
    <dbReference type="NCBI Taxonomy" id="2878388"/>
    <lineage>
        <taxon>Bacteria</taxon>
        <taxon>Bacillati</taxon>
        <taxon>Actinomycetota</taxon>
        <taxon>Actinomycetes</taxon>
        <taxon>Kitasatosporales</taxon>
        <taxon>Streptomycetaceae</taxon>
        <taxon>Streptomyces</taxon>
    </lineage>
</organism>
<dbReference type="KEGG" id="smao:CAG99_04315"/>
<proteinExistence type="predicted"/>
<accession>A0A1W7CTU7</accession>
<dbReference type="AlphaFoldDB" id="A0A1W7CTU7"/>
<name>A0A1W7CTU7_9ACTN</name>
<evidence type="ECO:0000313" key="3">
    <source>
        <dbReference type="Proteomes" id="UP000194218"/>
    </source>
</evidence>
<gene>
    <name evidence="2" type="ORF">CAG99_04315</name>
</gene>
<dbReference type="InterPro" id="IPR011990">
    <property type="entry name" value="TPR-like_helical_dom_sf"/>
</dbReference>
<reference evidence="2 3" key="1">
    <citation type="submission" date="2017-05" db="EMBL/GenBank/DDBJ databases">
        <title>Complete genome sequence of Streptomyces sp. SCSIO 03032 revealed the diverse biosynthetic pathways for its bioactive secondary metabolites.</title>
        <authorList>
            <person name="Ma L."/>
            <person name="Zhu Y."/>
            <person name="Zhang W."/>
            <person name="Zhang G."/>
            <person name="Tian X."/>
            <person name="Zhang S."/>
            <person name="Zhang C."/>
        </authorList>
    </citation>
    <scope>NUCLEOTIDE SEQUENCE [LARGE SCALE GENOMIC DNA]</scope>
    <source>
        <strain evidence="2 3">SCSIO 03032</strain>
    </source>
</reference>
<evidence type="ECO:0000313" key="2">
    <source>
        <dbReference type="EMBL" id="ARQ68165.1"/>
    </source>
</evidence>
<dbReference type="SUPFAM" id="SSF48452">
    <property type="entry name" value="TPR-like"/>
    <property type="match status" value="1"/>
</dbReference>
<dbReference type="OrthoDB" id="4485518at2"/>
<sequence length="158" mass="17134">MRDRLVLALLSGALLVYFGLVGHRGALLVAEGTWVAVSLGLAVLVLPLLGTWFLWRSLRFVLAANRLARELDAEGGLAVDDLARTPSGRIDRAAADAAFAARRAEAEARPEDWRCWFRLAVAYHDAGDTPRARRAMQHAIGLRAGRRPAASPGRVSRG</sequence>
<dbReference type="RefSeq" id="WP_086157679.1">
    <property type="nucleotide sequence ID" value="NZ_CP021121.1"/>
</dbReference>
<dbReference type="Gene3D" id="1.25.40.10">
    <property type="entry name" value="Tetratricopeptide repeat domain"/>
    <property type="match status" value="1"/>
</dbReference>